<dbReference type="OrthoDB" id="276546at2759"/>
<evidence type="ECO:0000259" key="2">
    <source>
        <dbReference type="Pfam" id="PF00724"/>
    </source>
</evidence>
<dbReference type="AlphaFoldDB" id="A0A8K0TN75"/>
<dbReference type="SUPFAM" id="SSF51395">
    <property type="entry name" value="FMN-linked oxidoreductases"/>
    <property type="match status" value="1"/>
</dbReference>
<proteinExistence type="predicted"/>
<dbReference type="CDD" id="cd02933">
    <property type="entry name" value="OYE_like_FMN"/>
    <property type="match status" value="1"/>
</dbReference>
<evidence type="ECO:0000313" key="4">
    <source>
        <dbReference type="Proteomes" id="UP000813385"/>
    </source>
</evidence>
<dbReference type="PANTHER" id="PTHR22893:SF91">
    <property type="entry name" value="NADPH DEHYDROGENASE 2-RELATED"/>
    <property type="match status" value="1"/>
</dbReference>
<dbReference type="FunFam" id="3.20.20.70:FF:000138">
    <property type="entry name" value="NADPH dehydrogenase 1"/>
    <property type="match status" value="1"/>
</dbReference>
<name>A0A8K0TN75_9PEZI</name>
<dbReference type="Gene3D" id="3.20.20.70">
    <property type="entry name" value="Aldolase class I"/>
    <property type="match status" value="1"/>
</dbReference>
<keyword evidence="4" id="KW-1185">Reference proteome</keyword>
<dbReference type="Proteomes" id="UP000813385">
    <property type="component" value="Unassembled WGS sequence"/>
</dbReference>
<dbReference type="InterPro" id="IPR013785">
    <property type="entry name" value="Aldolase_TIM"/>
</dbReference>
<gene>
    <name evidence="3" type="ORF">B0T11DRAFT_73261</name>
</gene>
<evidence type="ECO:0000313" key="3">
    <source>
        <dbReference type="EMBL" id="KAH7369413.1"/>
    </source>
</evidence>
<dbReference type="GO" id="GO:0003959">
    <property type="term" value="F:NADPH dehydrogenase activity"/>
    <property type="evidence" value="ECO:0007669"/>
    <property type="project" value="TreeGrafter"/>
</dbReference>
<organism evidence="3 4">
    <name type="scientific">Plectosphaerella cucumerina</name>
    <dbReference type="NCBI Taxonomy" id="40658"/>
    <lineage>
        <taxon>Eukaryota</taxon>
        <taxon>Fungi</taxon>
        <taxon>Dikarya</taxon>
        <taxon>Ascomycota</taxon>
        <taxon>Pezizomycotina</taxon>
        <taxon>Sordariomycetes</taxon>
        <taxon>Hypocreomycetidae</taxon>
        <taxon>Glomerellales</taxon>
        <taxon>Plectosphaerellaceae</taxon>
        <taxon>Plectosphaerella</taxon>
    </lineage>
</organism>
<protein>
    <recommendedName>
        <fullName evidence="2">NADH:flavin oxidoreductase/NADH oxidase N-terminal domain-containing protein</fullName>
    </recommendedName>
</protein>
<keyword evidence="1" id="KW-0285">Flavoprotein</keyword>
<dbReference type="EMBL" id="JAGPXD010000002">
    <property type="protein sequence ID" value="KAH7369413.1"/>
    <property type="molecule type" value="Genomic_DNA"/>
</dbReference>
<dbReference type="InterPro" id="IPR045247">
    <property type="entry name" value="Oye-like"/>
</dbReference>
<reference evidence="3" key="1">
    <citation type="journal article" date="2021" name="Nat. Commun.">
        <title>Genetic determinants of endophytism in the Arabidopsis root mycobiome.</title>
        <authorList>
            <person name="Mesny F."/>
            <person name="Miyauchi S."/>
            <person name="Thiergart T."/>
            <person name="Pickel B."/>
            <person name="Atanasova L."/>
            <person name="Karlsson M."/>
            <person name="Huettel B."/>
            <person name="Barry K.W."/>
            <person name="Haridas S."/>
            <person name="Chen C."/>
            <person name="Bauer D."/>
            <person name="Andreopoulos W."/>
            <person name="Pangilinan J."/>
            <person name="LaButti K."/>
            <person name="Riley R."/>
            <person name="Lipzen A."/>
            <person name="Clum A."/>
            <person name="Drula E."/>
            <person name="Henrissat B."/>
            <person name="Kohler A."/>
            <person name="Grigoriev I.V."/>
            <person name="Martin F.M."/>
            <person name="Hacquard S."/>
        </authorList>
    </citation>
    <scope>NUCLEOTIDE SEQUENCE</scope>
    <source>
        <strain evidence="3">MPI-CAGE-AT-0016</strain>
    </source>
</reference>
<dbReference type="GO" id="GO:0010181">
    <property type="term" value="F:FMN binding"/>
    <property type="evidence" value="ECO:0007669"/>
    <property type="project" value="InterPro"/>
</dbReference>
<sequence>MTATEKSRLFEPITVGRVKLAHRMALAPLTRFRCTESTHIPLPSVKTYYLQRCSAPGTLLIAEATQISPRHCLAPNMPGIWSAEQVEAWKPITEAIHQKGCFVYCQIMAPGRAGAKDGYPLYGASPVPMPGREDGPTPVEMTEEDIKACIAEFAQAARNAMAAGFDGVELHGANGYLIDQFTQDVTNRRTDAWGGSVENRSRFAVEVARAVADAIGPENLGVRLSPWNTWQGMKMSGDGCLHQFSHLIRELRAVSPAYLHLVESRVINNEDTEEGESLGFAFDIWDGKSPVLVAGGFNPERARRAADVDYVKHDVVVVFGRYFLSTPDLVYRIKKGIPLNPYDRKTFYTPVQDEGYIDYAFSAEYLEEAAGAA</sequence>
<feature type="domain" description="NADH:flavin oxidoreductase/NADH oxidase N-terminal" evidence="2">
    <location>
        <begin position="9"/>
        <end position="340"/>
    </location>
</feature>
<dbReference type="InterPro" id="IPR001155">
    <property type="entry name" value="OxRdtase_FMN_N"/>
</dbReference>
<dbReference type="PANTHER" id="PTHR22893">
    <property type="entry name" value="NADH OXIDOREDUCTASE-RELATED"/>
    <property type="match status" value="1"/>
</dbReference>
<dbReference type="Pfam" id="PF00724">
    <property type="entry name" value="Oxidored_FMN"/>
    <property type="match status" value="1"/>
</dbReference>
<evidence type="ECO:0000256" key="1">
    <source>
        <dbReference type="ARBA" id="ARBA00022630"/>
    </source>
</evidence>
<comment type="caution">
    <text evidence="3">The sequence shown here is derived from an EMBL/GenBank/DDBJ whole genome shotgun (WGS) entry which is preliminary data.</text>
</comment>
<accession>A0A8K0TN75</accession>